<dbReference type="EMBL" id="FN543095">
    <property type="protein sequence ID" value="CBA34685.1"/>
    <property type="molecule type" value="Genomic_DNA"/>
</dbReference>
<keyword evidence="2" id="KW-1185">Reference proteome</keyword>
<gene>
    <name evidence="1" type="ordered locus">Ctu_2p00120</name>
</gene>
<name>C9Y5P0_CROTZ</name>
<protein>
    <submittedName>
        <fullName evidence="1">Uncharacterized protein</fullName>
    </submittedName>
</protein>
<proteinExistence type="predicted"/>
<organism evidence="1 2">
    <name type="scientific">Cronobacter turicensis (strain DSM 18703 / CCUG 55852 / LMG 23827 / z3032)</name>
    <dbReference type="NCBI Taxonomy" id="693216"/>
    <lineage>
        <taxon>Bacteria</taxon>
        <taxon>Pseudomonadati</taxon>
        <taxon>Pseudomonadota</taxon>
        <taxon>Gammaproteobacteria</taxon>
        <taxon>Enterobacterales</taxon>
        <taxon>Enterobacteriaceae</taxon>
        <taxon>Cronobacter</taxon>
    </lineage>
</organism>
<keyword evidence="1" id="KW-0614">Plasmid</keyword>
<dbReference type="KEGG" id="ctu:Ctu_2p00120"/>
<sequence>MKNLYRIYQTTLCAPRLFLADVLMLIDLWEKLQHLFPGGIVH</sequence>
<dbReference type="HOGENOM" id="CLU_3257847_0_0_6"/>
<dbReference type="Proteomes" id="UP000002069">
    <property type="component" value="Plasmid pCTU2"/>
</dbReference>
<reference evidence="1 2" key="1">
    <citation type="journal article" date="2010" name="J. Bacteriol.">
        <title>Complete Genome Sequence of Cronobacter turicensis LMG 23827, a foodborne pathogen causing deaths in neonates.</title>
        <authorList>
            <person name="Stephan R."/>
            <person name="Lehner A."/>
            <person name="Tischler P."/>
            <person name="Rattei T."/>
        </authorList>
    </citation>
    <scope>NUCLEOTIDE SEQUENCE [LARGE SCALE GENOMIC DNA]</scope>
    <source>
        <strain evidence="2">DSM 18703 / CCUG 55852 / LMG 23827 / z3032</strain>
        <plasmid evidence="1 2">pCTU2</plasmid>
    </source>
</reference>
<accession>C9Y5P0</accession>
<dbReference type="AlphaFoldDB" id="C9Y5P0"/>
<reference evidence="2" key="2">
    <citation type="journal article" date="2011" name="J. Bacteriol.">
        <title>Complete genome sequence of Cronobacter turicensis LMG 23827, a food-borne pathogen causing deaths in neonates.</title>
        <authorList>
            <person name="Stephan R."/>
            <person name="Lehner A."/>
            <person name="Tischler P."/>
            <person name="Rattei T."/>
        </authorList>
    </citation>
    <scope>NUCLEOTIDE SEQUENCE [LARGE SCALE GENOMIC DNA]</scope>
    <source>
        <strain evidence="2">DSM 18703 / CCUG 55852 / LMG 23827 / z3032</strain>
    </source>
</reference>
<dbReference type="PATRIC" id="fig|693216.3.peg.4116"/>
<geneLocation type="plasmid" evidence="1 2">
    <name>pCTU2</name>
</geneLocation>
<evidence type="ECO:0000313" key="1">
    <source>
        <dbReference type="EMBL" id="CBA34685.1"/>
    </source>
</evidence>
<evidence type="ECO:0000313" key="2">
    <source>
        <dbReference type="Proteomes" id="UP000002069"/>
    </source>
</evidence>